<dbReference type="STRING" id="1447883.A0A2B7XTU8"/>
<dbReference type="Proteomes" id="UP000224634">
    <property type="component" value="Unassembled WGS sequence"/>
</dbReference>
<name>A0A2B7XTU8_POLH7</name>
<proteinExistence type="predicted"/>
<dbReference type="ESTHER" id="9euro-a0a2b7xtu8">
    <property type="family name" value="MpaH"/>
</dbReference>
<dbReference type="Gene3D" id="3.40.50.1820">
    <property type="entry name" value="alpha/beta hydrolase"/>
    <property type="match status" value="1"/>
</dbReference>
<keyword evidence="4" id="KW-1185">Reference proteome</keyword>
<dbReference type="EMBL" id="PDNA01000119">
    <property type="protein sequence ID" value="PGH12355.1"/>
    <property type="molecule type" value="Genomic_DNA"/>
</dbReference>
<sequence>MTAAPFRIIEHVFPCQHIRDYPGATATEQEQVLSLSVKQYVPVDNPNPQPGDITIIGAHANAFPKELYEPLWEEINNRAKAQGFRIRGIWMADVAHQGHSGVLNENVLGNDPSWLDHPRDLLHFINLKRDEMPRPIFGIGHSMGGCQLANLALIHPRLFTSLVLLDPVIARFDTEGHAFTFHTQGRSIPVTTAASTYRRDIWPSRSAATETLKRNKFYQSWDPRVLDRWIKYGLRDLPTAIHPLPETSKAGDAEIPVTLSTTLHQEVFTFSRPNYSGDPALNLPVNRATHPDLIPNAVGGYPFYRSEAHKTFLQLPYLRPSVLYVFADQSDISLPEFCEAKMQTTGTGMGGSGGAVEGRVKSVTLKGVGHLIAMEAVGQTADLAAGWLGTEMGRWRDEERVFREEWNKKSKVEKMTIDEEWKRHVPPPKRRNGNGGEKKAEAKL</sequence>
<evidence type="ECO:0000256" key="1">
    <source>
        <dbReference type="SAM" id="MobiDB-lite"/>
    </source>
</evidence>
<dbReference type="OrthoDB" id="94039at2759"/>
<dbReference type="Pfam" id="PF12697">
    <property type="entry name" value="Abhydrolase_6"/>
    <property type="match status" value="1"/>
</dbReference>
<comment type="caution">
    <text evidence="3">The sequence shown here is derived from an EMBL/GenBank/DDBJ whole genome shotgun (WGS) entry which is preliminary data.</text>
</comment>
<accession>A0A2B7XTU8</accession>
<dbReference type="SUPFAM" id="SSF53474">
    <property type="entry name" value="alpha/beta-Hydrolases"/>
    <property type="match status" value="1"/>
</dbReference>
<protein>
    <recommendedName>
        <fullName evidence="2">AB hydrolase-1 domain-containing protein</fullName>
    </recommendedName>
</protein>
<reference evidence="3 4" key="1">
    <citation type="submission" date="2017-10" db="EMBL/GenBank/DDBJ databases">
        <title>Comparative genomics in systemic dimorphic fungi from Ajellomycetaceae.</title>
        <authorList>
            <person name="Munoz J.F."/>
            <person name="Mcewen J.G."/>
            <person name="Clay O.K."/>
            <person name="Cuomo C.A."/>
        </authorList>
    </citation>
    <scope>NUCLEOTIDE SEQUENCE [LARGE SCALE GENOMIC DNA]</scope>
    <source>
        <strain evidence="3 4">UAMH7299</strain>
    </source>
</reference>
<evidence type="ECO:0000313" key="3">
    <source>
        <dbReference type="EMBL" id="PGH12355.1"/>
    </source>
</evidence>
<organism evidence="3 4">
    <name type="scientific">Polytolypa hystricis (strain UAMH7299)</name>
    <dbReference type="NCBI Taxonomy" id="1447883"/>
    <lineage>
        <taxon>Eukaryota</taxon>
        <taxon>Fungi</taxon>
        <taxon>Dikarya</taxon>
        <taxon>Ascomycota</taxon>
        <taxon>Pezizomycotina</taxon>
        <taxon>Eurotiomycetes</taxon>
        <taxon>Eurotiomycetidae</taxon>
        <taxon>Onygenales</taxon>
        <taxon>Onygenales incertae sedis</taxon>
        <taxon>Polytolypa</taxon>
    </lineage>
</organism>
<evidence type="ECO:0000259" key="2">
    <source>
        <dbReference type="Pfam" id="PF12697"/>
    </source>
</evidence>
<dbReference type="InterPro" id="IPR029058">
    <property type="entry name" value="AB_hydrolase_fold"/>
</dbReference>
<dbReference type="AlphaFoldDB" id="A0A2B7XTU8"/>
<gene>
    <name evidence="3" type="ORF">AJ80_06765</name>
</gene>
<evidence type="ECO:0000313" key="4">
    <source>
        <dbReference type="Proteomes" id="UP000224634"/>
    </source>
</evidence>
<feature type="domain" description="AB hydrolase-1" evidence="2">
    <location>
        <begin position="87"/>
        <end position="279"/>
    </location>
</feature>
<dbReference type="InterPro" id="IPR000073">
    <property type="entry name" value="AB_hydrolase_1"/>
</dbReference>
<feature type="region of interest" description="Disordered" evidence="1">
    <location>
        <begin position="417"/>
        <end position="444"/>
    </location>
</feature>